<dbReference type="RefSeq" id="WP_129187257.1">
    <property type="nucleotide sequence ID" value="NZ_CP035493.1"/>
</dbReference>
<keyword evidence="1" id="KW-1133">Transmembrane helix</keyword>
<accession>A0A4P6F519</accession>
<dbReference type="EMBL" id="CP035493">
    <property type="protein sequence ID" value="QAY69843.1"/>
    <property type="molecule type" value="Genomic_DNA"/>
</dbReference>
<evidence type="ECO:0000313" key="3">
    <source>
        <dbReference type="Proteomes" id="UP000292118"/>
    </source>
</evidence>
<reference evidence="2 3" key="1">
    <citation type="submission" date="2019-01" db="EMBL/GenBank/DDBJ databases">
        <title>Genome sequencing of strain FW10M-9.</title>
        <authorList>
            <person name="Heo J."/>
            <person name="Kim S.-J."/>
            <person name="Kim J.-S."/>
            <person name="Hong S.-B."/>
            <person name="Kwon S.-W."/>
        </authorList>
    </citation>
    <scope>NUCLEOTIDE SEQUENCE [LARGE SCALE GENOMIC DNA]</scope>
    <source>
        <strain evidence="2 3">FW10M-9</strain>
    </source>
</reference>
<keyword evidence="3" id="KW-1185">Reference proteome</keyword>
<name>A0A4P6F519_9MICO</name>
<dbReference type="AlphaFoldDB" id="A0A4P6F519"/>
<dbReference type="KEGG" id="xya:ET471_07150"/>
<organism evidence="2 3">
    <name type="scientific">Xylanimonas protaetiae</name>
    <dbReference type="NCBI Taxonomy" id="2509457"/>
    <lineage>
        <taxon>Bacteria</taxon>
        <taxon>Bacillati</taxon>
        <taxon>Actinomycetota</taxon>
        <taxon>Actinomycetes</taxon>
        <taxon>Micrococcales</taxon>
        <taxon>Promicromonosporaceae</taxon>
        <taxon>Xylanimonas</taxon>
    </lineage>
</organism>
<feature type="transmembrane region" description="Helical" evidence="1">
    <location>
        <begin position="31"/>
        <end position="52"/>
    </location>
</feature>
<sequence>MSEPMPSMRQVDPDVVRGEAVPTPRERALRIGWWALGAVALGTAYLVGWVVFDDVARIPAWYWVLWLAAAGGVAVLVEARTPRR</sequence>
<protein>
    <recommendedName>
        <fullName evidence="4">DUF2530 domain-containing protein</fullName>
    </recommendedName>
</protein>
<proteinExistence type="predicted"/>
<evidence type="ECO:0000313" key="2">
    <source>
        <dbReference type="EMBL" id="QAY69843.1"/>
    </source>
</evidence>
<feature type="transmembrane region" description="Helical" evidence="1">
    <location>
        <begin position="58"/>
        <end position="77"/>
    </location>
</feature>
<keyword evidence="1" id="KW-0812">Transmembrane</keyword>
<evidence type="ECO:0000256" key="1">
    <source>
        <dbReference type="SAM" id="Phobius"/>
    </source>
</evidence>
<evidence type="ECO:0008006" key="4">
    <source>
        <dbReference type="Google" id="ProtNLM"/>
    </source>
</evidence>
<gene>
    <name evidence="2" type="ORF">ET471_07150</name>
</gene>
<dbReference type="Proteomes" id="UP000292118">
    <property type="component" value="Chromosome"/>
</dbReference>
<keyword evidence="1" id="KW-0472">Membrane</keyword>